<accession>A0AC34RDR2</accession>
<organism evidence="1 2">
    <name type="scientific">Panagrolaimus sp. JU765</name>
    <dbReference type="NCBI Taxonomy" id="591449"/>
    <lineage>
        <taxon>Eukaryota</taxon>
        <taxon>Metazoa</taxon>
        <taxon>Ecdysozoa</taxon>
        <taxon>Nematoda</taxon>
        <taxon>Chromadorea</taxon>
        <taxon>Rhabditida</taxon>
        <taxon>Tylenchina</taxon>
        <taxon>Panagrolaimomorpha</taxon>
        <taxon>Panagrolaimoidea</taxon>
        <taxon>Panagrolaimidae</taxon>
        <taxon>Panagrolaimus</taxon>
    </lineage>
</organism>
<dbReference type="WBParaSite" id="JU765_v2.g5824.t1">
    <property type="protein sequence ID" value="JU765_v2.g5824.t1"/>
    <property type="gene ID" value="JU765_v2.g5824"/>
</dbReference>
<evidence type="ECO:0000313" key="1">
    <source>
        <dbReference type="Proteomes" id="UP000887576"/>
    </source>
</evidence>
<dbReference type="Proteomes" id="UP000887576">
    <property type="component" value="Unplaced"/>
</dbReference>
<reference evidence="2" key="1">
    <citation type="submission" date="2022-11" db="UniProtKB">
        <authorList>
            <consortium name="WormBaseParasite"/>
        </authorList>
    </citation>
    <scope>IDENTIFICATION</scope>
</reference>
<protein>
    <submittedName>
        <fullName evidence="2">Choline/carnitine acyltransferase domain-containing protein</fullName>
    </submittedName>
</protein>
<sequence length="782" mass="91672">MEKSEANWTDKSLKMGYSKVPIDAKAYFRRYQRKLDRIEKNLQNKVFPIKLEWIIWFMIGIGILNGIGFAPMNGTIDNLTNTLEYHFGSTIWNRIISITIIGAILSTITIFSIRLLFTLSLYYHGWLFEEIGKPISLSTKIFMFFIQFFDKYSTFFSFTELLPWQPIPSLNSTIERYLRSIKPLLTSEEYENVVKQSEEFKKTIGKELQRKLWLKWLTSRNYVSDWWKEVVYMRYRNSLINTNVGCADVIYQKTTNIQAARASTVILMRLHFLREVFQKQSFKPITLGGIPLCPNQYLDYYRTIRLPNDISDDFVRLPESKYIAVNCHGCWYKINVFYNRRLIRSIELEKCLQNIIDKKEKPIEKEEYMAALTAGPRELWSKIRKEKFSSGINAESLSFIENALEIVYLDDEEYFYDENDPSKYNEQYARALHGYGYKLWCDKPSVYYFSKNGKFMSNAEHSCVDAMVLVHIREYIKYHEHFSNPYLPDGHCRGEMEYLPIAERLKFEYDDETKNAIDEAYKFSKNVADDFENSSIIFKDYGKDFIKKAKVSPDAFIQCSLQMAYKKDQGNFVSPDAFIQCSLQMAYFKDQGNFGLTYEPAVMRLFKDGRTETVRSCSIESCNFVNSMTNDDINDKEKIDLLKKACEQHQDYYRNCMAGNGCDRHLFSLYVLSKYLQIKSDFLESIFNMPFVLSTSQTPQHQMSEYSKQLNKEKDLFWPAGGFCCPEGSNYGVCYTISGPGDCLSFHVSTWKSIKNTNAERFLGYIVESLRELHDLVERVQK</sequence>
<evidence type="ECO:0000313" key="2">
    <source>
        <dbReference type="WBParaSite" id="JU765_v2.g5824.t1"/>
    </source>
</evidence>
<name>A0AC34RDR2_9BILA</name>
<proteinExistence type="predicted"/>